<keyword evidence="3" id="KW-1185">Reference proteome</keyword>
<protein>
    <submittedName>
        <fullName evidence="2">Uncharacterized protein</fullName>
    </submittedName>
</protein>
<sequence length="235" mass="25872">MASTDLANLLGVTIDRIEKFTSATDLYDLPVHTVQTLATLLQLPWPRWLRNTTKAELPTATNPPSANSRDIIQLHAVLALTIGQTVNADDLAEVLGWPLPQVRDTIDALAAMLQGRGSVLRLNRTAAHVKLSIRPGALDGTAERRLAKLHHIRQPDPMVFHLIYRVLHGDRERADALIKEAPGALRDALEAGILVEQRPPQASSSREDEDPERNLPFDLAPDVAFSLGLIDELHD</sequence>
<dbReference type="AlphaFoldDB" id="A0A4Q8BDY5"/>
<name>A0A4Q8BDY5_9ACTN</name>
<reference evidence="2 3" key="1">
    <citation type="submission" date="2019-02" db="EMBL/GenBank/DDBJ databases">
        <title>Sequencing the genomes of 1000 actinobacteria strains.</title>
        <authorList>
            <person name="Klenk H.-P."/>
        </authorList>
    </citation>
    <scope>NUCLEOTIDE SEQUENCE [LARGE SCALE GENOMIC DNA]</scope>
    <source>
        <strain evidence="2 3">DSM 45612</strain>
    </source>
</reference>
<evidence type="ECO:0000313" key="2">
    <source>
        <dbReference type="EMBL" id="RZU75878.1"/>
    </source>
</evidence>
<accession>A0A4Q8BDY5</accession>
<proteinExistence type="predicted"/>
<gene>
    <name evidence="2" type="ORF">EV384_4453</name>
</gene>
<organism evidence="2 3">
    <name type="scientific">Micromonospora kangleipakensis</name>
    <dbReference type="NCBI Taxonomy" id="1077942"/>
    <lineage>
        <taxon>Bacteria</taxon>
        <taxon>Bacillati</taxon>
        <taxon>Actinomycetota</taxon>
        <taxon>Actinomycetes</taxon>
        <taxon>Micromonosporales</taxon>
        <taxon>Micromonosporaceae</taxon>
        <taxon>Micromonospora</taxon>
    </lineage>
</organism>
<feature type="region of interest" description="Disordered" evidence="1">
    <location>
        <begin position="196"/>
        <end position="217"/>
    </location>
</feature>
<comment type="caution">
    <text evidence="2">The sequence shown here is derived from an EMBL/GenBank/DDBJ whole genome shotgun (WGS) entry which is preliminary data.</text>
</comment>
<evidence type="ECO:0000256" key="1">
    <source>
        <dbReference type="SAM" id="MobiDB-lite"/>
    </source>
</evidence>
<dbReference type="EMBL" id="SHLD01000001">
    <property type="protein sequence ID" value="RZU75878.1"/>
    <property type="molecule type" value="Genomic_DNA"/>
</dbReference>
<dbReference type="Proteomes" id="UP000294114">
    <property type="component" value="Unassembled WGS sequence"/>
</dbReference>
<evidence type="ECO:0000313" key="3">
    <source>
        <dbReference type="Proteomes" id="UP000294114"/>
    </source>
</evidence>